<dbReference type="PANTHER" id="PTHR12001:SF69">
    <property type="entry name" value="ALL TRANS-POLYPRENYL-DIPHOSPHATE SYNTHASE PDSS1"/>
    <property type="match status" value="1"/>
</dbReference>
<dbReference type="SUPFAM" id="SSF48576">
    <property type="entry name" value="Terpenoid synthases"/>
    <property type="match status" value="1"/>
</dbReference>
<dbReference type="EMBL" id="MYFO01000010">
    <property type="protein sequence ID" value="TFE88303.1"/>
    <property type="molecule type" value="Genomic_DNA"/>
</dbReference>
<dbReference type="Proteomes" id="UP000298246">
    <property type="component" value="Unassembled WGS sequence"/>
</dbReference>
<evidence type="ECO:0008006" key="9">
    <source>
        <dbReference type="Google" id="ProtNLM"/>
    </source>
</evidence>
<comment type="similarity">
    <text evidence="2 6">Belongs to the FPP/GGPP synthase family.</text>
</comment>
<evidence type="ECO:0000256" key="4">
    <source>
        <dbReference type="ARBA" id="ARBA00022723"/>
    </source>
</evidence>
<keyword evidence="8" id="KW-1185">Reference proteome</keyword>
<dbReference type="Pfam" id="PF00348">
    <property type="entry name" value="polyprenyl_synt"/>
    <property type="match status" value="1"/>
</dbReference>
<evidence type="ECO:0000256" key="5">
    <source>
        <dbReference type="ARBA" id="ARBA00022842"/>
    </source>
</evidence>
<organism evidence="7 8">
    <name type="scientific">Paenibacillus athensensis</name>
    <dbReference type="NCBI Taxonomy" id="1967502"/>
    <lineage>
        <taxon>Bacteria</taxon>
        <taxon>Bacillati</taxon>
        <taxon>Bacillota</taxon>
        <taxon>Bacilli</taxon>
        <taxon>Bacillales</taxon>
        <taxon>Paenibacillaceae</taxon>
        <taxon>Paenibacillus</taxon>
    </lineage>
</organism>
<dbReference type="OrthoDB" id="1792811at2"/>
<dbReference type="GO" id="GO:0004659">
    <property type="term" value="F:prenyltransferase activity"/>
    <property type="evidence" value="ECO:0007669"/>
    <property type="project" value="InterPro"/>
</dbReference>
<dbReference type="GO" id="GO:0046872">
    <property type="term" value="F:metal ion binding"/>
    <property type="evidence" value="ECO:0007669"/>
    <property type="project" value="UniProtKB-KW"/>
</dbReference>
<dbReference type="RefSeq" id="WP_134752408.1">
    <property type="nucleotide sequence ID" value="NZ_MYFO02000004.1"/>
</dbReference>
<comment type="caution">
    <text evidence="7">The sequence shown here is derived from an EMBL/GenBank/DDBJ whole genome shotgun (WGS) entry which is preliminary data.</text>
</comment>
<accession>A0A4Y8Q5D5</accession>
<name>A0A4Y8Q5D5_9BACL</name>
<evidence type="ECO:0000256" key="3">
    <source>
        <dbReference type="ARBA" id="ARBA00022679"/>
    </source>
</evidence>
<keyword evidence="5" id="KW-0460">Magnesium</keyword>
<dbReference type="AlphaFoldDB" id="A0A4Y8Q5D5"/>
<evidence type="ECO:0000256" key="2">
    <source>
        <dbReference type="ARBA" id="ARBA00006706"/>
    </source>
</evidence>
<dbReference type="InterPro" id="IPR000092">
    <property type="entry name" value="Polyprenyl_synt"/>
</dbReference>
<dbReference type="SFLD" id="SFLDS00005">
    <property type="entry name" value="Isoprenoid_Synthase_Type_I"/>
    <property type="match status" value="1"/>
</dbReference>
<dbReference type="Gene3D" id="1.10.600.10">
    <property type="entry name" value="Farnesyl Diphosphate Synthase"/>
    <property type="match status" value="1"/>
</dbReference>
<dbReference type="PANTHER" id="PTHR12001">
    <property type="entry name" value="GERANYLGERANYL PYROPHOSPHATE SYNTHASE"/>
    <property type="match status" value="1"/>
</dbReference>
<protein>
    <recommendedName>
        <fullName evidence="9">Polyprenyl synthetase</fullName>
    </recommendedName>
</protein>
<gene>
    <name evidence="7" type="ORF">B5M42_10290</name>
</gene>
<evidence type="ECO:0000313" key="8">
    <source>
        <dbReference type="Proteomes" id="UP000298246"/>
    </source>
</evidence>
<keyword evidence="3 6" id="KW-0808">Transferase</keyword>
<dbReference type="SFLD" id="SFLDG01211">
    <property type="entry name" value="Competence_Regulatory_Protein"/>
    <property type="match status" value="1"/>
</dbReference>
<comment type="cofactor">
    <cofactor evidence="1">
        <name>Mg(2+)</name>
        <dbReference type="ChEBI" id="CHEBI:18420"/>
    </cofactor>
</comment>
<proteinExistence type="inferred from homology"/>
<evidence type="ECO:0000256" key="1">
    <source>
        <dbReference type="ARBA" id="ARBA00001946"/>
    </source>
</evidence>
<evidence type="ECO:0000313" key="7">
    <source>
        <dbReference type="EMBL" id="TFE88303.1"/>
    </source>
</evidence>
<sequence length="319" mass="34855">MNPTIVQLMLELMENRFSEPSLSAHLASFIREKAREDSRWADITRFTHYLLGGSDPHIERLAALTEVIVLALDIVDDLQDQDNTGKPWMTCPPALALNAAVALLVTALSELATLPAQADMLGRSAAGPIAAVLPAVGVGAHLSRALCGQQKDLLDRADSESAYLDMTREKSGSLIRLACFLGSATSGCADAATLQALEQFAELFGVAAQIANDLQDLRRYDLKNDLLARKRTLPILFLLQESKTQCAPLHDFYEHRLTAEQFLAYKPDVLRYIEQSGCIEYAQIVVGLLKDQAETALAAIDGDCFWKSELRKVTLGALA</sequence>
<dbReference type="CDD" id="cd00867">
    <property type="entry name" value="Trans_IPPS"/>
    <property type="match status" value="1"/>
</dbReference>
<keyword evidence="4" id="KW-0479">Metal-binding</keyword>
<dbReference type="InterPro" id="IPR033965">
    <property type="entry name" value="ComQ"/>
</dbReference>
<evidence type="ECO:0000256" key="6">
    <source>
        <dbReference type="RuleBase" id="RU004466"/>
    </source>
</evidence>
<reference evidence="7 8" key="1">
    <citation type="submission" date="2017-03" db="EMBL/GenBank/DDBJ databases">
        <title>Isolation of Levoglucosan Utilizing Bacteria.</title>
        <authorList>
            <person name="Arya A.S."/>
        </authorList>
    </citation>
    <scope>NUCLEOTIDE SEQUENCE [LARGE SCALE GENOMIC DNA]</scope>
    <source>
        <strain evidence="7 8">MEC069</strain>
    </source>
</reference>
<dbReference type="InterPro" id="IPR008949">
    <property type="entry name" value="Isoprenoid_synthase_dom_sf"/>
</dbReference>
<dbReference type="GO" id="GO:0008299">
    <property type="term" value="P:isoprenoid biosynthetic process"/>
    <property type="evidence" value="ECO:0007669"/>
    <property type="project" value="InterPro"/>
</dbReference>